<sequence>MNNKFSLLNGIICLQKVVSPANIVANRFYGVPIWICKSGERAFGTYGAVTRRRQKQRERFYEEKYRHNPNHVPKFSKVKKGSWGGWIYNPLKQVTKNNGSNFMYEQKVEEEVSTEERECINRLIQIRKEVTKVGEPHPYSDGKNDEDGCEMFPPNVNLFSICDNFIDKKKEIINKIENPQYFVDTHIKQLTNEYTNINRLHESCTENGYAKIPGYLKDVRRKRRNISGGALWGNCKVVRDEACVDREGTTNRMEIPQEEGAIVHPPQRYTCGEMCQKRASGRESPFPMEEPETYRRIRKGMESNGMEGGDEEMDKEVDKEVNKEMDKGVDQKVAKEVNKEVEPLLEYNLTHFASDITEEGVLQKRQDEQILKKLYIEDILNYADEGEEIDISCLDVFTTLSTADRNIKLGSLFSSQGASFILYNNCIIASKFSKGTLQEYFHTRNACSLFDKSYQLIIKFTGRDCIYLCNQFLSSDLNDMNSNDVCYACVLDNKAYILDTAYVLKGENEVVLISSGYYKKGLYEFLSDYILFCRDSGMDVHIQVETNKRVLSLQGPLSNLVLNDVLDYFNWGNASQGKKGAKFLKNVIKEDTEKCQHYGLHFQREEKEKDNFFNIPYMSFKKLNVVKNAKEAINVRGEVAPPDAMNQYEILCIRCGDTGEDGFEFVVDNSISDYYVELFLSHVKVKLAGAYALNMLRMEAGIPLYGIDIFKNTTPITASLAWTLKYKKIKERNIFGYQNLLKEFSMKSKFLRIGIVSKELIFKTCKILSYPYREPIGYVTSCTWSPVYEKRIAQGYIKREFAKNNEKVLISIPTDIPQEFSKKKKYKILRSRSAHKFALAHVCAFPFVRHKY</sequence>
<dbReference type="InterPro" id="IPR029043">
    <property type="entry name" value="GcvT/YgfZ_C"/>
</dbReference>
<dbReference type="PANTHER" id="PTHR43757">
    <property type="entry name" value="AMINOMETHYLTRANSFERASE"/>
    <property type="match status" value="1"/>
</dbReference>
<dbReference type="VEuPathDB" id="PlasmoDB:C922_01926"/>
<feature type="domain" description="Aminomethyltransferase C-terminal" evidence="3">
    <location>
        <begin position="772"/>
        <end position="818"/>
    </location>
</feature>
<accession>W7A3C2</accession>
<evidence type="ECO:0008006" key="6">
    <source>
        <dbReference type="Google" id="ProtNLM"/>
    </source>
</evidence>
<evidence type="ECO:0000313" key="4">
    <source>
        <dbReference type="EMBL" id="EUD67737.1"/>
    </source>
</evidence>
<dbReference type="SUPFAM" id="SSF101790">
    <property type="entry name" value="Aminomethyltransferase beta-barrel domain"/>
    <property type="match status" value="1"/>
</dbReference>
<name>W7A3C2_9APIC</name>
<reference evidence="4 5" key="1">
    <citation type="submission" date="2013-02" db="EMBL/GenBank/DDBJ databases">
        <title>The Genome Sequence of Plasmodium inui San Antonio 1.</title>
        <authorList>
            <consortium name="The Broad Institute Genome Sequencing Platform"/>
            <consortium name="The Broad Institute Genome Sequencing Center for Infectious Disease"/>
            <person name="Neafsey D."/>
            <person name="Cheeseman I."/>
            <person name="Volkman S."/>
            <person name="Adams J."/>
            <person name="Walker B."/>
            <person name="Young S.K."/>
            <person name="Zeng Q."/>
            <person name="Gargeya S."/>
            <person name="Fitzgerald M."/>
            <person name="Haas B."/>
            <person name="Abouelleil A."/>
            <person name="Alvarado L."/>
            <person name="Arachchi H.M."/>
            <person name="Berlin A.M."/>
            <person name="Chapman S.B."/>
            <person name="Dewar J."/>
            <person name="Goldberg J."/>
            <person name="Griggs A."/>
            <person name="Gujja S."/>
            <person name="Hansen M."/>
            <person name="Howarth C."/>
            <person name="Imamovic A."/>
            <person name="Larimer J."/>
            <person name="McCowan C."/>
            <person name="Murphy C."/>
            <person name="Neiman D."/>
            <person name="Pearson M."/>
            <person name="Priest M."/>
            <person name="Roberts A."/>
            <person name="Saif S."/>
            <person name="Shea T."/>
            <person name="Sisk P."/>
            <person name="Sykes S."/>
            <person name="Wortman J."/>
            <person name="Nusbaum C."/>
            <person name="Birren B."/>
        </authorList>
    </citation>
    <scope>NUCLEOTIDE SEQUENCE [LARGE SCALE GENOMIC DNA]</scope>
    <source>
        <strain evidence="4 5">San Antonio 1</strain>
    </source>
</reference>
<dbReference type="Pfam" id="PF08669">
    <property type="entry name" value="GCV_T_C"/>
    <property type="match status" value="1"/>
</dbReference>
<dbReference type="InterPro" id="IPR028896">
    <property type="entry name" value="GcvT/YgfZ/DmdA"/>
</dbReference>
<dbReference type="GeneID" id="20037200"/>
<dbReference type="EMBL" id="KI965465">
    <property type="protein sequence ID" value="EUD67737.1"/>
    <property type="molecule type" value="Genomic_DNA"/>
</dbReference>
<organism evidence="4 5">
    <name type="scientific">Plasmodium inui San Antonio 1</name>
    <dbReference type="NCBI Taxonomy" id="1237626"/>
    <lineage>
        <taxon>Eukaryota</taxon>
        <taxon>Sar</taxon>
        <taxon>Alveolata</taxon>
        <taxon>Apicomplexa</taxon>
        <taxon>Aconoidasida</taxon>
        <taxon>Haemosporida</taxon>
        <taxon>Plasmodiidae</taxon>
        <taxon>Plasmodium</taxon>
        <taxon>Plasmodium (Plasmodium)</taxon>
    </lineage>
</organism>
<evidence type="ECO:0000259" key="3">
    <source>
        <dbReference type="Pfam" id="PF08669"/>
    </source>
</evidence>
<proteinExistence type="inferred from homology"/>
<dbReference type="InterPro" id="IPR013977">
    <property type="entry name" value="GcvT_C"/>
</dbReference>
<dbReference type="AlphaFoldDB" id="W7A3C2"/>
<feature type="domain" description="GCVT N-terminal" evidence="2">
    <location>
        <begin position="414"/>
        <end position="571"/>
    </location>
</feature>
<protein>
    <recommendedName>
        <fullName evidence="6">Aminomethyltransferase</fullName>
    </recommendedName>
</protein>
<dbReference type="Gene3D" id="3.30.1360.120">
    <property type="entry name" value="Probable tRNA modification gtpase trme, domain 1"/>
    <property type="match status" value="1"/>
</dbReference>
<dbReference type="Proteomes" id="UP000030640">
    <property type="component" value="Unassembled WGS sequence"/>
</dbReference>
<dbReference type="PANTHER" id="PTHR43757:SF2">
    <property type="entry name" value="AMINOMETHYLTRANSFERASE, MITOCHONDRIAL"/>
    <property type="match status" value="1"/>
</dbReference>
<keyword evidence="5" id="KW-1185">Reference proteome</keyword>
<feature type="domain" description="GCVT N-terminal" evidence="2">
    <location>
        <begin position="645"/>
        <end position="728"/>
    </location>
</feature>
<dbReference type="SUPFAM" id="SSF103025">
    <property type="entry name" value="Folate-binding domain"/>
    <property type="match status" value="1"/>
</dbReference>
<evidence type="ECO:0000259" key="2">
    <source>
        <dbReference type="Pfam" id="PF01571"/>
    </source>
</evidence>
<dbReference type="Pfam" id="PF01571">
    <property type="entry name" value="GCV_T"/>
    <property type="match status" value="2"/>
</dbReference>
<comment type="similarity">
    <text evidence="1">Belongs to the GcvT family.</text>
</comment>
<evidence type="ECO:0000313" key="5">
    <source>
        <dbReference type="Proteomes" id="UP000030640"/>
    </source>
</evidence>
<dbReference type="InterPro" id="IPR006222">
    <property type="entry name" value="GCVT_N"/>
</dbReference>
<dbReference type="InterPro" id="IPR027266">
    <property type="entry name" value="TrmE/GcvT-like"/>
</dbReference>
<dbReference type="GO" id="GO:0005739">
    <property type="term" value="C:mitochondrion"/>
    <property type="evidence" value="ECO:0007669"/>
    <property type="project" value="TreeGrafter"/>
</dbReference>
<evidence type="ECO:0000256" key="1">
    <source>
        <dbReference type="ARBA" id="ARBA00008609"/>
    </source>
</evidence>
<dbReference type="OrthoDB" id="524799at2759"/>
<gene>
    <name evidence="4" type="ORF">C922_01926</name>
</gene>
<dbReference type="RefSeq" id="XP_008815747.1">
    <property type="nucleotide sequence ID" value="XM_008817525.1"/>
</dbReference>